<evidence type="ECO:0000313" key="3">
    <source>
        <dbReference type="Proteomes" id="UP000252415"/>
    </source>
</evidence>
<dbReference type="Proteomes" id="UP000252415">
    <property type="component" value="Unassembled WGS sequence"/>
</dbReference>
<reference evidence="2 3" key="1">
    <citation type="submission" date="2018-07" db="EMBL/GenBank/DDBJ databases">
        <title>Genomic Encyclopedia of Type Strains, Phase III (KMG-III): the genomes of soil and plant-associated and newly described type strains.</title>
        <authorList>
            <person name="Whitman W."/>
        </authorList>
    </citation>
    <scope>NUCLEOTIDE SEQUENCE [LARGE SCALE GENOMIC DNA]</scope>
    <source>
        <strain evidence="2 3">CECT 7506</strain>
    </source>
</reference>
<evidence type="ECO:0008006" key="4">
    <source>
        <dbReference type="Google" id="ProtNLM"/>
    </source>
</evidence>
<dbReference type="EMBL" id="QPJD01000017">
    <property type="protein sequence ID" value="RCW42382.1"/>
    <property type="molecule type" value="Genomic_DNA"/>
</dbReference>
<feature type="chain" id="PRO_5039432940" description="Lipoprotein" evidence="1">
    <location>
        <begin position="20"/>
        <end position="133"/>
    </location>
</feature>
<dbReference type="PROSITE" id="PS51257">
    <property type="entry name" value="PROKAR_LIPOPROTEIN"/>
    <property type="match status" value="1"/>
</dbReference>
<organism evidence="2 3">
    <name type="scientific">Paenibacillus prosopidis</name>
    <dbReference type="NCBI Taxonomy" id="630520"/>
    <lineage>
        <taxon>Bacteria</taxon>
        <taxon>Bacillati</taxon>
        <taxon>Bacillota</taxon>
        <taxon>Bacilli</taxon>
        <taxon>Bacillales</taxon>
        <taxon>Paenibacillaceae</taxon>
        <taxon>Paenibacillus</taxon>
    </lineage>
</organism>
<comment type="caution">
    <text evidence="2">The sequence shown here is derived from an EMBL/GenBank/DDBJ whole genome shotgun (WGS) entry which is preliminary data.</text>
</comment>
<protein>
    <recommendedName>
        <fullName evidence="4">Lipoprotein</fullName>
    </recommendedName>
</protein>
<name>A0A368VNE4_9BACL</name>
<proteinExistence type="predicted"/>
<keyword evidence="3" id="KW-1185">Reference proteome</keyword>
<evidence type="ECO:0000256" key="1">
    <source>
        <dbReference type="SAM" id="SignalP"/>
    </source>
</evidence>
<dbReference type="AlphaFoldDB" id="A0A368VNE4"/>
<keyword evidence="1" id="KW-0732">Signal</keyword>
<sequence length="133" mass="15078">MKIISLMLSLILLSIGLFGCQQNSDGENQDNNISKPHEETTNRVTNQNYDIAGVISEVNNERNRVLLNLTKKAQENEEQMWITVGENTKISNENQESLSYEDLKPAVELKANLSDKCLEPNPRICFAEEIIIK</sequence>
<dbReference type="RefSeq" id="WP_114382962.1">
    <property type="nucleotide sequence ID" value="NZ_QPJD01000017.1"/>
</dbReference>
<feature type="signal peptide" evidence="1">
    <location>
        <begin position="1"/>
        <end position="19"/>
    </location>
</feature>
<evidence type="ECO:0000313" key="2">
    <source>
        <dbReference type="EMBL" id="RCW42382.1"/>
    </source>
</evidence>
<gene>
    <name evidence="2" type="ORF">DFP97_117106</name>
</gene>
<accession>A0A368VNE4</accession>
<dbReference type="OrthoDB" id="2428007at2"/>